<comment type="caution">
    <text evidence="7">The sequence shown here is derived from an EMBL/GenBank/DDBJ whole genome shotgun (WGS) entry which is preliminary data.</text>
</comment>
<evidence type="ECO:0000313" key="7">
    <source>
        <dbReference type="EMBL" id="MFC3703319.1"/>
    </source>
</evidence>
<sequence>MSRAFSRRTLAMDLFTLTAFTIAYAIAVLVPGPGVAAVVARALGGGFRGALPMVLGILVGDLVYFVFAVFGLAAIATWFGPVFVIVRWGGAAYLLYIAWKFWTARPGSEQMKPRNEDGWRTFLAGFSLTMGNPKTIVFYLAILPTVVPLGQMTPLAFAELTAIVIVVLLIIGCGYAWLAGAAREMFRSEKALGRLNKTAGVMMASAAGLVAFQH</sequence>
<comment type="subcellular location">
    <subcellularLocation>
        <location evidence="1">Cell membrane</location>
        <topology evidence="1">Multi-pass membrane protein</topology>
    </subcellularLocation>
</comment>
<dbReference type="Proteomes" id="UP001595613">
    <property type="component" value="Unassembled WGS sequence"/>
</dbReference>
<protein>
    <submittedName>
        <fullName evidence="7">LysE family translocator</fullName>
    </submittedName>
</protein>
<keyword evidence="4 6" id="KW-1133">Transmembrane helix</keyword>
<dbReference type="Pfam" id="PF01810">
    <property type="entry name" value="LysE"/>
    <property type="match status" value="1"/>
</dbReference>
<evidence type="ECO:0000256" key="2">
    <source>
        <dbReference type="ARBA" id="ARBA00022475"/>
    </source>
</evidence>
<proteinExistence type="predicted"/>
<keyword evidence="5 6" id="KW-0472">Membrane</keyword>
<feature type="transmembrane region" description="Helical" evidence="6">
    <location>
        <begin position="85"/>
        <end position="102"/>
    </location>
</feature>
<dbReference type="RefSeq" id="WP_380094052.1">
    <property type="nucleotide sequence ID" value="NZ_JBHRYD010000001.1"/>
</dbReference>
<keyword evidence="8" id="KW-1185">Reference proteome</keyword>
<evidence type="ECO:0000256" key="4">
    <source>
        <dbReference type="ARBA" id="ARBA00022989"/>
    </source>
</evidence>
<dbReference type="PANTHER" id="PTHR30086:SF20">
    <property type="entry name" value="ARGININE EXPORTER PROTEIN ARGO-RELATED"/>
    <property type="match status" value="1"/>
</dbReference>
<feature type="transmembrane region" description="Helical" evidence="6">
    <location>
        <begin position="122"/>
        <end position="143"/>
    </location>
</feature>
<evidence type="ECO:0000256" key="6">
    <source>
        <dbReference type="SAM" id="Phobius"/>
    </source>
</evidence>
<evidence type="ECO:0000313" key="8">
    <source>
        <dbReference type="Proteomes" id="UP001595613"/>
    </source>
</evidence>
<keyword evidence="2" id="KW-1003">Cell membrane</keyword>
<keyword evidence="3 6" id="KW-0812">Transmembrane</keyword>
<name>A0ABV7WWQ0_9HYPH</name>
<feature type="transmembrane region" description="Helical" evidence="6">
    <location>
        <begin position="20"/>
        <end position="43"/>
    </location>
</feature>
<feature type="transmembrane region" description="Helical" evidence="6">
    <location>
        <begin position="155"/>
        <end position="178"/>
    </location>
</feature>
<evidence type="ECO:0000256" key="5">
    <source>
        <dbReference type="ARBA" id="ARBA00023136"/>
    </source>
</evidence>
<organism evidence="7 8">
    <name type="scientific">Devosia honganensis</name>
    <dbReference type="NCBI Taxonomy" id="1610527"/>
    <lineage>
        <taxon>Bacteria</taxon>
        <taxon>Pseudomonadati</taxon>
        <taxon>Pseudomonadota</taxon>
        <taxon>Alphaproteobacteria</taxon>
        <taxon>Hyphomicrobiales</taxon>
        <taxon>Devosiaceae</taxon>
        <taxon>Devosia</taxon>
    </lineage>
</organism>
<feature type="transmembrane region" description="Helical" evidence="6">
    <location>
        <begin position="55"/>
        <end position="79"/>
    </location>
</feature>
<accession>A0ABV7WWQ0</accession>
<dbReference type="PANTHER" id="PTHR30086">
    <property type="entry name" value="ARGININE EXPORTER PROTEIN ARGO"/>
    <property type="match status" value="1"/>
</dbReference>
<gene>
    <name evidence="7" type="ORF">ACFOOL_00955</name>
</gene>
<dbReference type="EMBL" id="JBHRYD010000001">
    <property type="protein sequence ID" value="MFC3703319.1"/>
    <property type="molecule type" value="Genomic_DNA"/>
</dbReference>
<evidence type="ECO:0000256" key="1">
    <source>
        <dbReference type="ARBA" id="ARBA00004651"/>
    </source>
</evidence>
<reference evidence="8" key="1">
    <citation type="journal article" date="2019" name="Int. J. Syst. Evol. Microbiol.">
        <title>The Global Catalogue of Microorganisms (GCM) 10K type strain sequencing project: providing services to taxonomists for standard genome sequencing and annotation.</title>
        <authorList>
            <consortium name="The Broad Institute Genomics Platform"/>
            <consortium name="The Broad Institute Genome Sequencing Center for Infectious Disease"/>
            <person name="Wu L."/>
            <person name="Ma J."/>
        </authorList>
    </citation>
    <scope>NUCLEOTIDE SEQUENCE [LARGE SCALE GENOMIC DNA]</scope>
    <source>
        <strain evidence="8">KCTC 42281</strain>
    </source>
</reference>
<evidence type="ECO:0000256" key="3">
    <source>
        <dbReference type="ARBA" id="ARBA00022692"/>
    </source>
</evidence>
<dbReference type="InterPro" id="IPR001123">
    <property type="entry name" value="LeuE-type"/>
</dbReference>